<proteinExistence type="predicted"/>
<accession>A0A511YNJ9</accession>
<evidence type="ECO:0000313" key="2">
    <source>
        <dbReference type="Proteomes" id="UP000321863"/>
    </source>
</evidence>
<keyword evidence="2" id="KW-1185">Reference proteome</keyword>
<organism evidence="1 2">
    <name type="scientific">Chryseobacterium hagamense</name>
    <dbReference type="NCBI Taxonomy" id="395935"/>
    <lineage>
        <taxon>Bacteria</taxon>
        <taxon>Pseudomonadati</taxon>
        <taxon>Bacteroidota</taxon>
        <taxon>Flavobacteriia</taxon>
        <taxon>Flavobacteriales</taxon>
        <taxon>Weeksellaceae</taxon>
        <taxon>Chryseobacterium group</taxon>
        <taxon>Chryseobacterium</taxon>
    </lineage>
</organism>
<dbReference type="OrthoDB" id="645580at2"/>
<reference evidence="1 2" key="1">
    <citation type="submission" date="2019-07" db="EMBL/GenBank/DDBJ databases">
        <title>Whole genome shotgun sequence of Chryseobacterium hagamense NBRC 105253.</title>
        <authorList>
            <person name="Hosoyama A."/>
            <person name="Uohara A."/>
            <person name="Ohji S."/>
            <person name="Ichikawa N."/>
        </authorList>
    </citation>
    <scope>NUCLEOTIDE SEQUENCE [LARGE SCALE GENOMIC DNA]</scope>
    <source>
        <strain evidence="1 2">NBRC 105253</strain>
    </source>
</reference>
<dbReference type="RefSeq" id="WP_146941888.1">
    <property type="nucleotide sequence ID" value="NZ_BJYJ01000013.1"/>
</dbReference>
<comment type="caution">
    <text evidence="1">The sequence shown here is derived from an EMBL/GenBank/DDBJ whole genome shotgun (WGS) entry which is preliminary data.</text>
</comment>
<dbReference type="Proteomes" id="UP000321863">
    <property type="component" value="Unassembled WGS sequence"/>
</dbReference>
<gene>
    <name evidence="1" type="ORF">CHA01nite_25120</name>
</gene>
<sequence length="207" mass="23943">MKPTLELPQTIRLADREEIPNNPEVLKRWTESQSANIVQGYTFQSNENSPENKSIGFNFYSEINIDNSNLWNLAVALSETLPDVAAVLFGHIDSDLNYGNYGGKEEVLEFISQYKKEITQDAFISFGLIYQDDENLIEIFVDESKYLKYWGVSETCFRKIMKGFNLEEIENLEFIDEYPKVREVLTGFEKDAVDSEALIEIFSKQYL</sequence>
<evidence type="ECO:0000313" key="1">
    <source>
        <dbReference type="EMBL" id="GEN76772.1"/>
    </source>
</evidence>
<dbReference type="AlphaFoldDB" id="A0A511YNJ9"/>
<protein>
    <submittedName>
        <fullName evidence="1">Uncharacterized protein</fullName>
    </submittedName>
</protein>
<dbReference type="EMBL" id="BJYJ01000013">
    <property type="protein sequence ID" value="GEN76772.1"/>
    <property type="molecule type" value="Genomic_DNA"/>
</dbReference>
<name>A0A511YNJ9_9FLAO</name>